<comment type="caution">
    <text evidence="2">The sequence shown here is derived from an EMBL/GenBank/DDBJ whole genome shotgun (WGS) entry which is preliminary data.</text>
</comment>
<protein>
    <recommendedName>
        <fullName evidence="1">HD domain-containing protein</fullName>
    </recommendedName>
</protein>
<organism evidence="2 3">
    <name type="scientific">Candidatus Gottesmanbacteria bacterium RBG_16_37_8</name>
    <dbReference type="NCBI Taxonomy" id="1798371"/>
    <lineage>
        <taxon>Bacteria</taxon>
        <taxon>Candidatus Gottesmaniibacteriota</taxon>
    </lineage>
</organism>
<dbReference type="Gene3D" id="1.10.3210.10">
    <property type="entry name" value="Hypothetical protein af1432"/>
    <property type="match status" value="1"/>
</dbReference>
<reference evidence="2 3" key="1">
    <citation type="journal article" date="2016" name="Nat. Commun.">
        <title>Thousands of microbial genomes shed light on interconnected biogeochemical processes in an aquifer system.</title>
        <authorList>
            <person name="Anantharaman K."/>
            <person name="Brown C.T."/>
            <person name="Hug L.A."/>
            <person name="Sharon I."/>
            <person name="Castelle C.J."/>
            <person name="Probst A.J."/>
            <person name="Thomas B.C."/>
            <person name="Singh A."/>
            <person name="Wilkins M.J."/>
            <person name="Karaoz U."/>
            <person name="Brodie E.L."/>
            <person name="Williams K.H."/>
            <person name="Hubbard S.S."/>
            <person name="Banfield J.F."/>
        </authorList>
    </citation>
    <scope>NUCLEOTIDE SEQUENCE [LARGE SCALE GENOMIC DNA]</scope>
</reference>
<dbReference type="Pfam" id="PF01966">
    <property type="entry name" value="HD"/>
    <property type="match status" value="1"/>
</dbReference>
<accession>A0A1F5YPG6</accession>
<dbReference type="STRING" id="1798371.A2W14_07310"/>
<dbReference type="SUPFAM" id="SSF109604">
    <property type="entry name" value="HD-domain/PDEase-like"/>
    <property type="match status" value="1"/>
</dbReference>
<dbReference type="PANTHER" id="PTHR38659">
    <property type="entry name" value="METAL-DEPENDENT PHOSPHOHYDROLASE"/>
    <property type="match status" value="1"/>
</dbReference>
<evidence type="ECO:0000259" key="1">
    <source>
        <dbReference type="Pfam" id="PF01966"/>
    </source>
</evidence>
<dbReference type="NCBIfam" id="TIGR00277">
    <property type="entry name" value="HDIG"/>
    <property type="match status" value="1"/>
</dbReference>
<dbReference type="EMBL" id="MFJA01000079">
    <property type="protein sequence ID" value="OGG02016.1"/>
    <property type="molecule type" value="Genomic_DNA"/>
</dbReference>
<dbReference type="AlphaFoldDB" id="A0A1F5YPG6"/>
<evidence type="ECO:0000313" key="2">
    <source>
        <dbReference type="EMBL" id="OGG02016.1"/>
    </source>
</evidence>
<dbReference type="InterPro" id="IPR006674">
    <property type="entry name" value="HD_domain"/>
</dbReference>
<feature type="domain" description="HD" evidence="1">
    <location>
        <begin position="21"/>
        <end position="102"/>
    </location>
</feature>
<dbReference type="PANTHER" id="PTHR38659:SF1">
    <property type="entry name" value="METAL DEPENDENT PHOSPHOHYDROLASE"/>
    <property type="match status" value="1"/>
</dbReference>
<name>A0A1F5YPG6_9BACT</name>
<sequence>MMNRQQAWNLLNTHMKNQNLIRHCLAVEAVMKALAKHFKADEEKWAIVGLLHDGDYEETKDNPQTHTIKMAEWLKNECVDDSEILNAILSHNYAHNGQNQPQNNLEWSLYCSDELTGLIVAVALVKGKSLANVDVDSILHKFPVKHFAAGVRREQIALCQEKLKINLPGFIDIALKAMKDISQDLGL</sequence>
<dbReference type="InterPro" id="IPR006675">
    <property type="entry name" value="HDIG_dom"/>
</dbReference>
<dbReference type="Proteomes" id="UP000176665">
    <property type="component" value="Unassembled WGS sequence"/>
</dbReference>
<proteinExistence type="predicted"/>
<gene>
    <name evidence="2" type="ORF">A2W14_07310</name>
</gene>
<evidence type="ECO:0000313" key="3">
    <source>
        <dbReference type="Proteomes" id="UP000176665"/>
    </source>
</evidence>